<evidence type="ECO:0000256" key="3">
    <source>
        <dbReference type="ARBA" id="ARBA00022694"/>
    </source>
</evidence>
<comment type="similarity">
    <text evidence="1">Belongs to the cytidine and deoxycytidylate deaminase family. ADAT2 subfamily.</text>
</comment>
<dbReference type="InterPro" id="IPR016193">
    <property type="entry name" value="Cytidine_deaminase-like"/>
</dbReference>
<dbReference type="PROSITE" id="PS51747">
    <property type="entry name" value="CYT_DCMP_DEAMINASES_2"/>
    <property type="match status" value="1"/>
</dbReference>
<dbReference type="InterPro" id="IPR028883">
    <property type="entry name" value="tRNA_aden_deaminase"/>
</dbReference>
<keyword evidence="11" id="KW-1185">Reference proteome</keyword>
<evidence type="ECO:0000256" key="7">
    <source>
        <dbReference type="ARBA" id="ARBA00048045"/>
    </source>
</evidence>
<feature type="binding site" evidence="8">
    <location>
        <position position="87"/>
    </location>
    <ligand>
        <name>Zn(2+)</name>
        <dbReference type="ChEBI" id="CHEBI:29105"/>
        <note>catalytic</note>
    </ligand>
</feature>
<comment type="catalytic activity">
    <reaction evidence="7 8">
        <text>adenosine(34) in tRNA + H2O + H(+) = inosine(34) in tRNA + NH4(+)</text>
        <dbReference type="Rhea" id="RHEA:43168"/>
        <dbReference type="Rhea" id="RHEA-COMP:10373"/>
        <dbReference type="Rhea" id="RHEA-COMP:10374"/>
        <dbReference type="ChEBI" id="CHEBI:15377"/>
        <dbReference type="ChEBI" id="CHEBI:15378"/>
        <dbReference type="ChEBI" id="CHEBI:28938"/>
        <dbReference type="ChEBI" id="CHEBI:74411"/>
        <dbReference type="ChEBI" id="CHEBI:82852"/>
        <dbReference type="EC" id="3.5.4.33"/>
    </reaction>
</comment>
<name>A0ABW8PV83_9GAMM</name>
<dbReference type="SUPFAM" id="SSF53927">
    <property type="entry name" value="Cytidine deaminase-like"/>
    <property type="match status" value="1"/>
</dbReference>
<keyword evidence="4 8" id="KW-0479">Metal-binding</keyword>
<dbReference type="NCBIfam" id="NF008113">
    <property type="entry name" value="PRK10860.1"/>
    <property type="match status" value="1"/>
</dbReference>
<dbReference type="PANTHER" id="PTHR11079">
    <property type="entry name" value="CYTOSINE DEAMINASE FAMILY MEMBER"/>
    <property type="match status" value="1"/>
</dbReference>
<evidence type="ECO:0000256" key="1">
    <source>
        <dbReference type="ARBA" id="ARBA00010669"/>
    </source>
</evidence>
<evidence type="ECO:0000256" key="8">
    <source>
        <dbReference type="HAMAP-Rule" id="MF_00972"/>
    </source>
</evidence>
<sequence length="155" mass="16730">MPKPEFYMHRALELAEQAAALGEVPVGAVLVDAQGEILGRGMNRCICDADPTAHAEMVALREAGRQIGNYRLTGCTLYVTLEPCTMCIGAILNARLAKLVYGAKEPKTGALASVCNLPAQPWYTHRLEVEGGLLAAKCQRQLQAFFQQRRAGGST</sequence>
<dbReference type="Proteomes" id="UP001621714">
    <property type="component" value="Unassembled WGS sequence"/>
</dbReference>
<keyword evidence="5 8" id="KW-0378">Hydrolase</keyword>
<evidence type="ECO:0000256" key="2">
    <source>
        <dbReference type="ARBA" id="ARBA00011738"/>
    </source>
</evidence>
<evidence type="ECO:0000313" key="10">
    <source>
        <dbReference type="EMBL" id="MFK7160183.1"/>
    </source>
</evidence>
<dbReference type="InterPro" id="IPR016192">
    <property type="entry name" value="APOBEC/CMP_deaminase_Zn-bd"/>
</dbReference>
<feature type="binding site" evidence="8">
    <location>
        <position position="54"/>
    </location>
    <ligand>
        <name>Zn(2+)</name>
        <dbReference type="ChEBI" id="CHEBI:29105"/>
        <note>catalytic</note>
    </ligand>
</feature>
<comment type="function">
    <text evidence="8">Catalyzes the deamination of adenosine to inosine at the wobble position 34 of tRNA(Arg2).</text>
</comment>
<comment type="subunit">
    <text evidence="2 8">Homodimer.</text>
</comment>
<dbReference type="PANTHER" id="PTHR11079:SF202">
    <property type="entry name" value="TRNA-SPECIFIC ADENOSINE DEAMINASE"/>
    <property type="match status" value="1"/>
</dbReference>
<evidence type="ECO:0000256" key="6">
    <source>
        <dbReference type="ARBA" id="ARBA00022833"/>
    </source>
</evidence>
<dbReference type="PROSITE" id="PS00903">
    <property type="entry name" value="CYT_DCMP_DEAMINASES_1"/>
    <property type="match status" value="1"/>
</dbReference>
<dbReference type="InterPro" id="IPR002125">
    <property type="entry name" value="CMP_dCMP_dom"/>
</dbReference>
<dbReference type="EMBL" id="JBANFI010000002">
    <property type="protein sequence ID" value="MFK7160183.1"/>
    <property type="molecule type" value="Genomic_DNA"/>
</dbReference>
<comment type="caution">
    <text evidence="10">The sequence shown here is derived from an EMBL/GenBank/DDBJ whole genome shotgun (WGS) entry which is preliminary data.</text>
</comment>
<dbReference type="CDD" id="cd01285">
    <property type="entry name" value="nucleoside_deaminase"/>
    <property type="match status" value="1"/>
</dbReference>
<reference evidence="10 11" key="1">
    <citation type="submission" date="2024-02" db="EMBL/GenBank/DDBJ databases">
        <title>Marinospirillum sp. MEB 164 isolated from Lonar lake sediment.</title>
        <authorList>
            <person name="Joshi A."/>
            <person name="Thite S."/>
        </authorList>
    </citation>
    <scope>NUCLEOTIDE SEQUENCE [LARGE SCALE GENOMIC DNA]</scope>
    <source>
        <strain evidence="10 11">MEB164</strain>
    </source>
</reference>
<evidence type="ECO:0000256" key="5">
    <source>
        <dbReference type="ARBA" id="ARBA00022801"/>
    </source>
</evidence>
<keyword evidence="6 8" id="KW-0862">Zinc</keyword>
<dbReference type="RefSeq" id="WP_405337415.1">
    <property type="nucleotide sequence ID" value="NZ_JBANFI010000002.1"/>
</dbReference>
<feature type="active site" description="Proton donor" evidence="8">
    <location>
        <position position="56"/>
    </location>
</feature>
<organism evidence="10 11">
    <name type="scientific">Marinospirillum alkalitolerans</name>
    <dbReference type="NCBI Taxonomy" id="3123374"/>
    <lineage>
        <taxon>Bacteria</taxon>
        <taxon>Pseudomonadati</taxon>
        <taxon>Pseudomonadota</taxon>
        <taxon>Gammaproteobacteria</taxon>
        <taxon>Oceanospirillales</taxon>
        <taxon>Oceanospirillaceae</taxon>
        <taxon>Marinospirillum</taxon>
    </lineage>
</organism>
<evidence type="ECO:0000259" key="9">
    <source>
        <dbReference type="PROSITE" id="PS51747"/>
    </source>
</evidence>
<evidence type="ECO:0000256" key="4">
    <source>
        <dbReference type="ARBA" id="ARBA00022723"/>
    </source>
</evidence>
<gene>
    <name evidence="8 10" type="primary">tadA</name>
    <name evidence="10" type="ORF">V6U78_03935</name>
</gene>
<comment type="cofactor">
    <cofactor evidence="8">
        <name>Zn(2+)</name>
        <dbReference type="ChEBI" id="CHEBI:29105"/>
    </cofactor>
    <text evidence="8">Binds 1 zinc ion per subunit.</text>
</comment>
<protein>
    <recommendedName>
        <fullName evidence="8">tRNA-specific adenosine deaminase</fullName>
        <ecNumber evidence="8">3.5.4.33</ecNumber>
    </recommendedName>
</protein>
<dbReference type="HAMAP" id="MF_00972">
    <property type="entry name" value="tRNA_aden_deaminase"/>
    <property type="match status" value="1"/>
</dbReference>
<keyword evidence="3 8" id="KW-0819">tRNA processing</keyword>
<feature type="binding site" evidence="8">
    <location>
        <position position="84"/>
    </location>
    <ligand>
        <name>Zn(2+)</name>
        <dbReference type="ChEBI" id="CHEBI:29105"/>
        <note>catalytic</note>
    </ligand>
</feature>
<dbReference type="EC" id="3.5.4.33" evidence="8"/>
<dbReference type="Gene3D" id="3.40.140.10">
    <property type="entry name" value="Cytidine Deaminase, domain 2"/>
    <property type="match status" value="1"/>
</dbReference>
<feature type="domain" description="CMP/dCMP-type deaminase" evidence="9">
    <location>
        <begin position="2"/>
        <end position="130"/>
    </location>
</feature>
<evidence type="ECO:0000313" key="11">
    <source>
        <dbReference type="Proteomes" id="UP001621714"/>
    </source>
</evidence>
<proteinExistence type="inferred from homology"/>
<dbReference type="Pfam" id="PF00383">
    <property type="entry name" value="dCMP_cyt_deam_1"/>
    <property type="match status" value="1"/>
</dbReference>
<accession>A0ABW8PV83</accession>
<dbReference type="GO" id="GO:0052717">
    <property type="term" value="F:tRNA-specific adenosine-34 deaminase activity"/>
    <property type="evidence" value="ECO:0007669"/>
    <property type="project" value="UniProtKB-EC"/>
</dbReference>